<dbReference type="InterPro" id="IPR036388">
    <property type="entry name" value="WH-like_DNA-bd_sf"/>
</dbReference>
<dbReference type="Pfam" id="PF21981">
    <property type="entry name" value="RecX_HTH3"/>
    <property type="match status" value="1"/>
</dbReference>
<comment type="caution">
    <text evidence="9">The sequence shown here is derived from an EMBL/GenBank/DDBJ whole genome shotgun (WGS) entry which is preliminary data.</text>
</comment>
<dbReference type="PANTHER" id="PTHR33602:SF1">
    <property type="entry name" value="REGULATORY PROTEIN RECX FAMILY PROTEIN"/>
    <property type="match status" value="1"/>
</dbReference>
<evidence type="ECO:0000259" key="6">
    <source>
        <dbReference type="Pfam" id="PF02631"/>
    </source>
</evidence>
<feature type="domain" description="RecX third three-helical" evidence="7">
    <location>
        <begin position="110"/>
        <end position="155"/>
    </location>
</feature>
<proteinExistence type="inferred from homology"/>
<feature type="domain" description="RecX first three-helical" evidence="8">
    <location>
        <begin position="11"/>
        <end position="49"/>
    </location>
</feature>
<dbReference type="InterPro" id="IPR053925">
    <property type="entry name" value="RecX_HTH_3rd"/>
</dbReference>
<evidence type="ECO:0000256" key="4">
    <source>
        <dbReference type="ARBA" id="ARBA00022490"/>
    </source>
</evidence>
<gene>
    <name evidence="5" type="primary">recX</name>
    <name evidence="9" type="ORF">A2773_04430</name>
</gene>
<sequence length="162" mass="19151">MKEESYQLLIDKALRFLSFRSRSKYEVATKLKQFAIKKGISEKIVQQVVIDLEEKNLLNDKDFILWWKEQRDTFRPKGIRLLKMELRNKGVDSRLIDEVLKEAENPHTNEFELALSLAQKKVSRISSLPKIQQKEKIASLLSRRGFTWEIIYEVIDTVLKKD</sequence>
<dbReference type="EMBL" id="MFJE01000005">
    <property type="protein sequence ID" value="OGG15109.1"/>
    <property type="molecule type" value="Genomic_DNA"/>
</dbReference>
<comment type="function">
    <text evidence="5">Modulates RecA activity.</text>
</comment>
<evidence type="ECO:0000313" key="10">
    <source>
        <dbReference type="Proteomes" id="UP000177383"/>
    </source>
</evidence>
<dbReference type="InterPro" id="IPR003783">
    <property type="entry name" value="Regulatory_RecX"/>
</dbReference>
<dbReference type="HAMAP" id="MF_01114">
    <property type="entry name" value="RecX"/>
    <property type="match status" value="1"/>
</dbReference>
<organism evidence="9 10">
    <name type="scientific">Candidatus Gottesmanbacteria bacterium RIFCSPHIGHO2_01_FULL_39_10</name>
    <dbReference type="NCBI Taxonomy" id="1798375"/>
    <lineage>
        <taxon>Bacteria</taxon>
        <taxon>Candidatus Gottesmaniibacteriota</taxon>
    </lineage>
</organism>
<dbReference type="GO" id="GO:0006282">
    <property type="term" value="P:regulation of DNA repair"/>
    <property type="evidence" value="ECO:0007669"/>
    <property type="project" value="UniProtKB-UniRule"/>
</dbReference>
<evidence type="ECO:0000256" key="2">
    <source>
        <dbReference type="ARBA" id="ARBA00009695"/>
    </source>
</evidence>
<comment type="similarity">
    <text evidence="2 5">Belongs to the RecX family.</text>
</comment>
<feature type="domain" description="RecX second three-helical" evidence="6">
    <location>
        <begin position="59"/>
        <end position="100"/>
    </location>
</feature>
<evidence type="ECO:0000259" key="8">
    <source>
        <dbReference type="Pfam" id="PF21982"/>
    </source>
</evidence>
<dbReference type="Proteomes" id="UP000177383">
    <property type="component" value="Unassembled WGS sequence"/>
</dbReference>
<dbReference type="GO" id="GO:0005737">
    <property type="term" value="C:cytoplasm"/>
    <property type="evidence" value="ECO:0007669"/>
    <property type="project" value="UniProtKB-SubCell"/>
</dbReference>
<dbReference type="InterPro" id="IPR053924">
    <property type="entry name" value="RecX_HTH_2nd"/>
</dbReference>
<name>A0A1F5ZRM0_9BACT</name>
<reference evidence="9 10" key="1">
    <citation type="journal article" date="2016" name="Nat. Commun.">
        <title>Thousands of microbial genomes shed light on interconnected biogeochemical processes in an aquifer system.</title>
        <authorList>
            <person name="Anantharaman K."/>
            <person name="Brown C.T."/>
            <person name="Hug L.A."/>
            <person name="Sharon I."/>
            <person name="Castelle C.J."/>
            <person name="Probst A.J."/>
            <person name="Thomas B.C."/>
            <person name="Singh A."/>
            <person name="Wilkins M.J."/>
            <person name="Karaoz U."/>
            <person name="Brodie E.L."/>
            <person name="Williams K.H."/>
            <person name="Hubbard S.S."/>
            <person name="Banfield J.F."/>
        </authorList>
    </citation>
    <scope>NUCLEOTIDE SEQUENCE [LARGE SCALE GENOMIC DNA]</scope>
</reference>
<dbReference type="STRING" id="1798375.A2773_04430"/>
<dbReference type="InterPro" id="IPR053926">
    <property type="entry name" value="RecX_HTH_1st"/>
</dbReference>
<comment type="subcellular location">
    <subcellularLocation>
        <location evidence="1 5">Cytoplasm</location>
    </subcellularLocation>
</comment>
<evidence type="ECO:0000256" key="1">
    <source>
        <dbReference type="ARBA" id="ARBA00004496"/>
    </source>
</evidence>
<dbReference type="Pfam" id="PF21982">
    <property type="entry name" value="RecX_HTH1"/>
    <property type="match status" value="1"/>
</dbReference>
<evidence type="ECO:0000256" key="3">
    <source>
        <dbReference type="ARBA" id="ARBA00018111"/>
    </source>
</evidence>
<evidence type="ECO:0000256" key="5">
    <source>
        <dbReference type="HAMAP-Rule" id="MF_01114"/>
    </source>
</evidence>
<dbReference type="Gene3D" id="1.10.10.10">
    <property type="entry name" value="Winged helix-like DNA-binding domain superfamily/Winged helix DNA-binding domain"/>
    <property type="match status" value="3"/>
</dbReference>
<dbReference type="PANTHER" id="PTHR33602">
    <property type="entry name" value="REGULATORY PROTEIN RECX FAMILY PROTEIN"/>
    <property type="match status" value="1"/>
</dbReference>
<accession>A0A1F5ZRM0</accession>
<keyword evidence="4 5" id="KW-0963">Cytoplasm</keyword>
<protein>
    <recommendedName>
        <fullName evidence="3 5">Regulatory protein RecX</fullName>
    </recommendedName>
</protein>
<dbReference type="AlphaFoldDB" id="A0A1F5ZRM0"/>
<dbReference type="Pfam" id="PF02631">
    <property type="entry name" value="RecX_HTH2"/>
    <property type="match status" value="1"/>
</dbReference>
<evidence type="ECO:0000313" key="9">
    <source>
        <dbReference type="EMBL" id="OGG15109.1"/>
    </source>
</evidence>
<evidence type="ECO:0000259" key="7">
    <source>
        <dbReference type="Pfam" id="PF21981"/>
    </source>
</evidence>